<gene>
    <name evidence="2" type="ORF">DFR50_1024</name>
</gene>
<proteinExistence type="predicted"/>
<dbReference type="Proteomes" id="UP000253529">
    <property type="component" value="Unassembled WGS sequence"/>
</dbReference>
<keyword evidence="1" id="KW-0472">Membrane</keyword>
<keyword evidence="3" id="KW-1185">Reference proteome</keyword>
<evidence type="ECO:0000313" key="3">
    <source>
        <dbReference type="Proteomes" id="UP000253529"/>
    </source>
</evidence>
<comment type="caution">
    <text evidence="2">The sequence shown here is derived from an EMBL/GenBank/DDBJ whole genome shotgun (WGS) entry which is preliminary data.</text>
</comment>
<reference evidence="2 3" key="1">
    <citation type="submission" date="2018-06" db="EMBL/GenBank/DDBJ databases">
        <title>Genomic Encyclopedia of Type Strains, Phase IV (KMG-IV): sequencing the most valuable type-strain genomes for metagenomic binning, comparative biology and taxonomic classification.</title>
        <authorList>
            <person name="Goeker M."/>
        </authorList>
    </citation>
    <scope>NUCLEOTIDE SEQUENCE [LARGE SCALE GENOMIC DNA]</scope>
    <source>
        <strain evidence="2 3">DSM 24875</strain>
    </source>
</reference>
<organism evidence="2 3">
    <name type="scientific">Roseiarcus fermentans</name>
    <dbReference type="NCBI Taxonomy" id="1473586"/>
    <lineage>
        <taxon>Bacteria</taxon>
        <taxon>Pseudomonadati</taxon>
        <taxon>Pseudomonadota</taxon>
        <taxon>Alphaproteobacteria</taxon>
        <taxon>Hyphomicrobiales</taxon>
        <taxon>Roseiarcaceae</taxon>
        <taxon>Roseiarcus</taxon>
    </lineage>
</organism>
<evidence type="ECO:0000256" key="1">
    <source>
        <dbReference type="SAM" id="Phobius"/>
    </source>
</evidence>
<dbReference type="EMBL" id="QNRK01000002">
    <property type="protein sequence ID" value="RBP17513.1"/>
    <property type="molecule type" value="Genomic_DNA"/>
</dbReference>
<keyword evidence="1" id="KW-0812">Transmembrane</keyword>
<dbReference type="AlphaFoldDB" id="A0A366FS61"/>
<name>A0A366FS61_9HYPH</name>
<evidence type="ECO:0000313" key="2">
    <source>
        <dbReference type="EMBL" id="RBP17513.1"/>
    </source>
</evidence>
<feature type="transmembrane region" description="Helical" evidence="1">
    <location>
        <begin position="12"/>
        <end position="29"/>
    </location>
</feature>
<dbReference type="RefSeq" id="WP_113887483.1">
    <property type="nucleotide sequence ID" value="NZ_QNRK01000002.1"/>
</dbReference>
<feature type="transmembrane region" description="Helical" evidence="1">
    <location>
        <begin position="41"/>
        <end position="61"/>
    </location>
</feature>
<protein>
    <submittedName>
        <fullName evidence="2">Uncharacterized protein</fullName>
    </submittedName>
</protein>
<keyword evidence="1" id="KW-1133">Transmembrane helix</keyword>
<sequence>MSKLLILFESRAWRAVGVVALLGLVAWVVNRFDPASGFAPLLGFLAWAGAVAACAIALRPCRRRATSCRRSG</sequence>
<accession>A0A366FS61</accession>